<dbReference type="PANTHER" id="PTHR11749">
    <property type="entry name" value="RIBULOSE-5-PHOSPHATE-3-EPIMERASE"/>
    <property type="match status" value="1"/>
</dbReference>
<dbReference type="SUPFAM" id="SSF51366">
    <property type="entry name" value="Ribulose-phoshate binding barrel"/>
    <property type="match status" value="1"/>
</dbReference>
<reference evidence="3 4" key="1">
    <citation type="journal article" date="2016" name="Nat. Commun.">
        <title>Thousands of microbial genomes shed light on interconnected biogeochemical processes in an aquifer system.</title>
        <authorList>
            <person name="Anantharaman K."/>
            <person name="Brown C.T."/>
            <person name="Hug L.A."/>
            <person name="Sharon I."/>
            <person name="Castelle C.J."/>
            <person name="Probst A.J."/>
            <person name="Thomas B.C."/>
            <person name="Singh A."/>
            <person name="Wilkins M.J."/>
            <person name="Karaoz U."/>
            <person name="Brodie E.L."/>
            <person name="Williams K.H."/>
            <person name="Hubbard S.S."/>
            <person name="Banfield J.F."/>
        </authorList>
    </citation>
    <scope>NUCLEOTIDE SEQUENCE [LARGE SCALE GENOMIC DNA]</scope>
</reference>
<dbReference type="Pfam" id="PF00834">
    <property type="entry name" value="Ribul_P_3_epim"/>
    <property type="match status" value="1"/>
</dbReference>
<gene>
    <name evidence="3" type="ORF">A3E44_04025</name>
</gene>
<proteinExistence type="predicted"/>
<sequence length="224" mass="25025">MKINPAILTADVKEALSMIGQVEEALDSHIRKHVDHVQVDIIDGIFVGNTTIIPEALADLDTSLQIDFQLMVREPIDWVERCVNPATDRVIGHIEQMSDQVGFVKKVQSLGYKVGLALDIKTPVYMIDPVILTNLDMVLVMSVPAGFGGKSFDKRAINKIKQLDKTRERDDTPYVICDDGGITFEFVDDLKHTGVDEVAIGRRIYKGNLKQNIEKFIEKAYGRG</sequence>
<dbReference type="GO" id="GO:0005975">
    <property type="term" value="P:carbohydrate metabolic process"/>
    <property type="evidence" value="ECO:0007669"/>
    <property type="project" value="InterPro"/>
</dbReference>
<dbReference type="InterPro" id="IPR000056">
    <property type="entry name" value="Ribul_P_3_epim-like"/>
</dbReference>
<keyword evidence="2" id="KW-0413">Isomerase</keyword>
<name>A0A1F8ATV9_9BACT</name>
<dbReference type="InterPro" id="IPR013785">
    <property type="entry name" value="Aldolase_TIM"/>
</dbReference>
<dbReference type="Gene3D" id="3.20.20.70">
    <property type="entry name" value="Aldolase class I"/>
    <property type="match status" value="1"/>
</dbReference>
<evidence type="ECO:0008006" key="5">
    <source>
        <dbReference type="Google" id="ProtNLM"/>
    </source>
</evidence>
<evidence type="ECO:0000313" key="3">
    <source>
        <dbReference type="EMBL" id="OGM55060.1"/>
    </source>
</evidence>
<evidence type="ECO:0000256" key="1">
    <source>
        <dbReference type="ARBA" id="ARBA00022723"/>
    </source>
</evidence>
<dbReference type="AlphaFoldDB" id="A0A1F8ATV9"/>
<dbReference type="InterPro" id="IPR011060">
    <property type="entry name" value="RibuloseP-bd_barrel"/>
</dbReference>
<accession>A0A1F8ATV9</accession>
<keyword evidence="1" id="KW-0479">Metal-binding</keyword>
<evidence type="ECO:0000313" key="4">
    <source>
        <dbReference type="Proteomes" id="UP000178603"/>
    </source>
</evidence>
<organism evidence="3 4">
    <name type="scientific">Candidatus Woesebacteria bacterium RIFCSPHIGHO2_12_FULL_41_24</name>
    <dbReference type="NCBI Taxonomy" id="1802510"/>
    <lineage>
        <taxon>Bacteria</taxon>
        <taxon>Candidatus Woeseibacteriota</taxon>
    </lineage>
</organism>
<evidence type="ECO:0000256" key="2">
    <source>
        <dbReference type="ARBA" id="ARBA00023235"/>
    </source>
</evidence>
<comment type="caution">
    <text evidence="3">The sequence shown here is derived from an EMBL/GenBank/DDBJ whole genome shotgun (WGS) entry which is preliminary data.</text>
</comment>
<dbReference type="Proteomes" id="UP000178603">
    <property type="component" value="Unassembled WGS sequence"/>
</dbReference>
<dbReference type="GO" id="GO:0016857">
    <property type="term" value="F:racemase and epimerase activity, acting on carbohydrates and derivatives"/>
    <property type="evidence" value="ECO:0007669"/>
    <property type="project" value="InterPro"/>
</dbReference>
<protein>
    <recommendedName>
        <fullName evidence="5">Ribulose-phosphate 3-epimerase</fullName>
    </recommendedName>
</protein>
<dbReference type="EMBL" id="MGGW01000005">
    <property type="protein sequence ID" value="OGM55060.1"/>
    <property type="molecule type" value="Genomic_DNA"/>
</dbReference>
<dbReference type="GO" id="GO:0046872">
    <property type="term" value="F:metal ion binding"/>
    <property type="evidence" value="ECO:0007669"/>
    <property type="project" value="UniProtKB-KW"/>
</dbReference>